<name>A0AAV1E6Z1_OLDCO</name>
<reference evidence="2" key="1">
    <citation type="submission" date="2023-03" db="EMBL/GenBank/DDBJ databases">
        <authorList>
            <person name="Julca I."/>
        </authorList>
    </citation>
    <scope>NUCLEOTIDE SEQUENCE</scope>
</reference>
<dbReference type="Pfam" id="PF24758">
    <property type="entry name" value="LRR_At5g56370"/>
    <property type="match status" value="1"/>
</dbReference>
<feature type="domain" description="F-box/LRR-repeat protein 15/At3g58940/PEG3-like LRR" evidence="1">
    <location>
        <begin position="293"/>
        <end position="373"/>
    </location>
</feature>
<dbReference type="SUPFAM" id="SSF52047">
    <property type="entry name" value="RNI-like"/>
    <property type="match status" value="1"/>
</dbReference>
<sequence length="570" mass="65365">MNGPANHSIVATCKNLRKLELGSLCGDGELLKSIEQLVSDLKDLESFTLHKFFWSHEGLRKFKISSSSLRELWLAFTDDPVDFQLDAPHVSEIFYLGWISSNLSLGTSPTKGANFVEWDDEEIMYDNLVEFLRTFNHIEVVKLDDFAPCDLTIPEYLRNSLDPPLWDIKHLTISARYCDDLQYIPVHLDMLESLLWMAPRLNTLSFAQFIADSCHKTTITYQFTHGNPEINMEEVPLISESQRDKLIEVKVRSFPGDAEGLELQKYYFYNNEKTLESKAKWLVVQLPMSKNGEGLPDYPLPRAVYAGQSLSRLVLKGLKLSLSGDAEIDLPSLRELHLICNEIDDEYLAQLIINSPLLEFLKIRNCFGFGAFEVLGSHHELKRIELVNSLSMYDRRYVNAPQEIETSCGQGSTESGVFRYLMKSIEDLGSNLKCLETFSMDQFTWSEEGIRRFKISSNSLRKLWLEFIEDPVYVELDAPQLSEIFYFGLMSSNLSFGTSPIKDANFVLWATGVVTSENLVEFLRAFNHIVVVKLGDFSSQYFEVPQHLRNSLDPPLWDVKHFKYRCLLLS</sequence>
<dbReference type="Proteomes" id="UP001161247">
    <property type="component" value="Chromosome 8"/>
</dbReference>
<keyword evidence="3" id="KW-1185">Reference proteome</keyword>
<dbReference type="InterPro" id="IPR055411">
    <property type="entry name" value="LRR_FXL15/At3g58940/PEG3-like"/>
</dbReference>
<proteinExistence type="predicted"/>
<dbReference type="EMBL" id="OX459125">
    <property type="protein sequence ID" value="CAI9115015.1"/>
    <property type="molecule type" value="Genomic_DNA"/>
</dbReference>
<dbReference type="AlphaFoldDB" id="A0AAV1E6Z1"/>
<dbReference type="PANTHER" id="PTHR34145:SF28">
    <property type="entry name" value="F-BOX DOMAIN-CONTAINING PROTEIN"/>
    <property type="match status" value="1"/>
</dbReference>
<dbReference type="InterPro" id="IPR053772">
    <property type="entry name" value="At1g61320/At1g61330-like"/>
</dbReference>
<dbReference type="PANTHER" id="PTHR34145">
    <property type="entry name" value="OS02G0105600 PROTEIN"/>
    <property type="match status" value="1"/>
</dbReference>
<dbReference type="InterPro" id="IPR032675">
    <property type="entry name" value="LRR_dom_sf"/>
</dbReference>
<evidence type="ECO:0000313" key="2">
    <source>
        <dbReference type="EMBL" id="CAI9115015.1"/>
    </source>
</evidence>
<protein>
    <submittedName>
        <fullName evidence="2">OLC1v1015847C1</fullName>
    </submittedName>
</protein>
<evidence type="ECO:0000313" key="3">
    <source>
        <dbReference type="Proteomes" id="UP001161247"/>
    </source>
</evidence>
<dbReference type="Gene3D" id="3.80.10.10">
    <property type="entry name" value="Ribonuclease Inhibitor"/>
    <property type="match status" value="1"/>
</dbReference>
<gene>
    <name evidence="2" type="ORF">OLC1_LOCUS21619</name>
</gene>
<accession>A0AAV1E6Z1</accession>
<organism evidence="2 3">
    <name type="scientific">Oldenlandia corymbosa var. corymbosa</name>
    <dbReference type="NCBI Taxonomy" id="529605"/>
    <lineage>
        <taxon>Eukaryota</taxon>
        <taxon>Viridiplantae</taxon>
        <taxon>Streptophyta</taxon>
        <taxon>Embryophyta</taxon>
        <taxon>Tracheophyta</taxon>
        <taxon>Spermatophyta</taxon>
        <taxon>Magnoliopsida</taxon>
        <taxon>eudicotyledons</taxon>
        <taxon>Gunneridae</taxon>
        <taxon>Pentapetalae</taxon>
        <taxon>asterids</taxon>
        <taxon>lamiids</taxon>
        <taxon>Gentianales</taxon>
        <taxon>Rubiaceae</taxon>
        <taxon>Rubioideae</taxon>
        <taxon>Spermacoceae</taxon>
        <taxon>Hedyotis-Oldenlandia complex</taxon>
        <taxon>Oldenlandia</taxon>
    </lineage>
</organism>
<evidence type="ECO:0000259" key="1">
    <source>
        <dbReference type="Pfam" id="PF24758"/>
    </source>
</evidence>